<comment type="caution">
    <text evidence="1">The sequence shown here is derived from an EMBL/GenBank/DDBJ whole genome shotgun (WGS) entry which is preliminary data.</text>
</comment>
<dbReference type="AlphaFoldDB" id="A0A0F9JAS1"/>
<sequence length="179" mass="20622">MQSRKMSIRLNQAEREVLEMLYLERRMAIDPYESRPRELSDLTDSFNSLTGRSDPPEDILHYMRTRRKKSDWPKVGRSALRLRDDLDGIVTPEELLVLEGIYTRIGRVHGKGNDSFAHEPELREELEHEFVRAVGRYISGGQLLAVLRDRRKSGHLERLGIPPLADREGFADLDEAAGK</sequence>
<organism evidence="1">
    <name type="scientific">marine sediment metagenome</name>
    <dbReference type="NCBI Taxonomy" id="412755"/>
    <lineage>
        <taxon>unclassified sequences</taxon>
        <taxon>metagenomes</taxon>
        <taxon>ecological metagenomes</taxon>
    </lineage>
</organism>
<reference evidence="1" key="1">
    <citation type="journal article" date="2015" name="Nature">
        <title>Complex archaea that bridge the gap between prokaryotes and eukaryotes.</title>
        <authorList>
            <person name="Spang A."/>
            <person name="Saw J.H."/>
            <person name="Jorgensen S.L."/>
            <person name="Zaremba-Niedzwiedzka K."/>
            <person name="Martijn J."/>
            <person name="Lind A.E."/>
            <person name="van Eijk R."/>
            <person name="Schleper C."/>
            <person name="Guy L."/>
            <person name="Ettema T.J."/>
        </authorList>
    </citation>
    <scope>NUCLEOTIDE SEQUENCE</scope>
</reference>
<evidence type="ECO:0000313" key="1">
    <source>
        <dbReference type="EMBL" id="KKL96197.1"/>
    </source>
</evidence>
<name>A0A0F9JAS1_9ZZZZ</name>
<gene>
    <name evidence="1" type="ORF">LCGC14_1846900</name>
</gene>
<dbReference type="EMBL" id="LAZR01018495">
    <property type="protein sequence ID" value="KKL96197.1"/>
    <property type="molecule type" value="Genomic_DNA"/>
</dbReference>
<accession>A0A0F9JAS1</accession>
<proteinExistence type="predicted"/>
<protein>
    <submittedName>
        <fullName evidence="1">Uncharacterized protein</fullName>
    </submittedName>
</protein>